<evidence type="ECO:0000313" key="1">
    <source>
        <dbReference type="EMBL" id="KAF4468548.1"/>
    </source>
</evidence>
<keyword evidence="2" id="KW-1185">Reference proteome</keyword>
<sequence>MDFVHGMAAAPGTLAPGHWRGATADASCRLSLSARARRPWLRSDMDETAPTQHECAELPAVDESSHWVLVMRNCATHPDAVTAVLKTVCWLLSHRPPTSVLTEDAIDTQSRDREMLHCLDTFRAAHGRDFRQRMLNRGHERISRYDLIDLGLLAHVEITRHAGDELTHIKNRKAVLDREAQESSQTGDFDMDSLINPLIVISFADSKLSHAKPKGQHAS</sequence>
<name>A0A8H4LI36_9HYPO</name>
<proteinExistence type="predicted"/>
<comment type="caution">
    <text evidence="1">The sequence shown here is derived from an EMBL/GenBank/DDBJ whole genome shotgun (WGS) entry which is preliminary data.</text>
</comment>
<evidence type="ECO:0000313" key="2">
    <source>
        <dbReference type="Proteomes" id="UP000554235"/>
    </source>
</evidence>
<protein>
    <submittedName>
        <fullName evidence="1">Uncharacterized protein</fullName>
    </submittedName>
</protein>
<dbReference type="AlphaFoldDB" id="A0A8H4LI36"/>
<organism evidence="1 2">
    <name type="scientific">Fusarium albosuccineum</name>
    <dbReference type="NCBI Taxonomy" id="1237068"/>
    <lineage>
        <taxon>Eukaryota</taxon>
        <taxon>Fungi</taxon>
        <taxon>Dikarya</taxon>
        <taxon>Ascomycota</taxon>
        <taxon>Pezizomycotina</taxon>
        <taxon>Sordariomycetes</taxon>
        <taxon>Hypocreomycetidae</taxon>
        <taxon>Hypocreales</taxon>
        <taxon>Nectriaceae</taxon>
        <taxon>Fusarium</taxon>
        <taxon>Fusarium decemcellulare species complex</taxon>
    </lineage>
</organism>
<accession>A0A8H4LI36</accession>
<dbReference type="Proteomes" id="UP000554235">
    <property type="component" value="Unassembled WGS sequence"/>
</dbReference>
<dbReference type="EMBL" id="JAADYS010000597">
    <property type="protein sequence ID" value="KAF4468548.1"/>
    <property type="molecule type" value="Genomic_DNA"/>
</dbReference>
<reference evidence="1 2" key="1">
    <citation type="submission" date="2020-01" db="EMBL/GenBank/DDBJ databases">
        <title>Identification and distribution of gene clusters putatively required for synthesis of sphingolipid metabolism inhibitors in phylogenetically diverse species of the filamentous fungus Fusarium.</title>
        <authorList>
            <person name="Kim H.-S."/>
            <person name="Busman M."/>
            <person name="Brown D.W."/>
            <person name="Divon H."/>
            <person name="Uhlig S."/>
            <person name="Proctor R.H."/>
        </authorList>
    </citation>
    <scope>NUCLEOTIDE SEQUENCE [LARGE SCALE GENOMIC DNA]</scope>
    <source>
        <strain evidence="1 2">NRRL 20459</strain>
    </source>
</reference>
<gene>
    <name evidence="1" type="ORF">FALBO_4536</name>
</gene>